<comment type="caution">
    <text evidence="2">The sequence shown here is derived from an EMBL/GenBank/DDBJ whole genome shotgun (WGS) entry which is preliminary data.</text>
</comment>
<feature type="transmembrane region" description="Helical" evidence="1">
    <location>
        <begin position="12"/>
        <end position="36"/>
    </location>
</feature>
<sequence length="66" mass="7230">MTYVDTSDISIRMFITVLLFLVVIAPMISLGVLRLFQSRRRAGLLLIGGGIAVYALFQIVMSLLAA</sequence>
<accession>A0A6M1PPL8</accession>
<proteinExistence type="predicted"/>
<keyword evidence="3" id="KW-1185">Reference proteome</keyword>
<evidence type="ECO:0000313" key="3">
    <source>
        <dbReference type="Proteomes" id="UP000480151"/>
    </source>
</evidence>
<name>A0A6M1PPL8_9BACL</name>
<keyword evidence="1" id="KW-1133">Transmembrane helix</keyword>
<keyword evidence="1" id="KW-0472">Membrane</keyword>
<feature type="transmembrane region" description="Helical" evidence="1">
    <location>
        <begin position="43"/>
        <end position="65"/>
    </location>
</feature>
<keyword evidence="1" id="KW-0812">Transmembrane</keyword>
<organism evidence="2 3">
    <name type="scientific">Paenibacillus apii</name>
    <dbReference type="NCBI Taxonomy" id="1850370"/>
    <lineage>
        <taxon>Bacteria</taxon>
        <taxon>Bacillati</taxon>
        <taxon>Bacillota</taxon>
        <taxon>Bacilli</taxon>
        <taxon>Bacillales</taxon>
        <taxon>Paenibacillaceae</taxon>
        <taxon>Paenibacillus</taxon>
    </lineage>
</organism>
<gene>
    <name evidence="2" type="ORF">G5B47_22440</name>
</gene>
<dbReference type="AlphaFoldDB" id="A0A6M1PPL8"/>
<evidence type="ECO:0000313" key="2">
    <source>
        <dbReference type="EMBL" id="NGM85166.1"/>
    </source>
</evidence>
<evidence type="ECO:0000256" key="1">
    <source>
        <dbReference type="SAM" id="Phobius"/>
    </source>
</evidence>
<dbReference type="Proteomes" id="UP000480151">
    <property type="component" value="Unassembled WGS sequence"/>
</dbReference>
<dbReference type="EMBL" id="JAAKGU010000014">
    <property type="protein sequence ID" value="NGM85166.1"/>
    <property type="molecule type" value="Genomic_DNA"/>
</dbReference>
<dbReference type="RefSeq" id="WP_025336537.1">
    <property type="nucleotide sequence ID" value="NZ_JAAKGU010000014.1"/>
</dbReference>
<protein>
    <submittedName>
        <fullName evidence="2">Uncharacterized protein</fullName>
    </submittedName>
</protein>
<reference evidence="2 3" key="1">
    <citation type="submission" date="2020-02" db="EMBL/GenBank/DDBJ databases">
        <authorList>
            <person name="Gao J."/>
            <person name="Sun J."/>
        </authorList>
    </citation>
    <scope>NUCLEOTIDE SEQUENCE [LARGE SCALE GENOMIC DNA]</scope>
    <source>
        <strain evidence="2 3">7124</strain>
    </source>
</reference>